<dbReference type="InterPro" id="IPR001810">
    <property type="entry name" value="F-box_dom"/>
</dbReference>
<sequence>MLKTHRSSVVLKRHHGSSVELLPHDVVELILESLAVKPLLKFRAVSKKWKTTIDSRRFKKRQLIRRVQSRGPDVIFVYLTDFDDDDDGLDTDAPSIVLGSATASTVRFPTTGSLFCRNSCDGLVCLYCHYEPSVVVNPATRWHQTFPLSNIQQLLLDRSDKPEFLPTPKLGFGKDKLRGTYKPVCLYNSSEFGLDNVTTCEVFDFRTNAWRYVVPASPCRINDCQFPPVYLDGSLYWLTETEGEEPNVLSLDLHTETFQVICKAPVAHLRDLFDRIGDMLCIVDDRLCFSETHSLTQVIWSFDSSGKTWKKLCSIDLAKTRTWIDEQFFPLTPIATLDESKLLLRGDDASQALLIHDLHANSFDFLFQPPRPIASVSYFQSLLSI</sequence>
<dbReference type="PANTHER" id="PTHR31672">
    <property type="entry name" value="BNACNNG10540D PROTEIN"/>
    <property type="match status" value="1"/>
</dbReference>
<dbReference type="NCBIfam" id="TIGR01640">
    <property type="entry name" value="F_box_assoc_1"/>
    <property type="match status" value="1"/>
</dbReference>
<dbReference type="EMBL" id="OU466857">
    <property type="protein sequence ID" value="CAH2038273.1"/>
    <property type="molecule type" value="Genomic_DNA"/>
</dbReference>
<dbReference type="InterPro" id="IPR050796">
    <property type="entry name" value="SCF_F-box_component"/>
</dbReference>
<name>A0AAU9RCC2_THLAR</name>
<feature type="domain" description="F-box" evidence="1">
    <location>
        <begin position="16"/>
        <end position="67"/>
    </location>
</feature>
<reference evidence="2 3" key="1">
    <citation type="submission" date="2022-03" db="EMBL/GenBank/DDBJ databases">
        <authorList>
            <person name="Nunn A."/>
            <person name="Chopra R."/>
            <person name="Nunn A."/>
            <person name="Contreras Garrido A."/>
        </authorList>
    </citation>
    <scope>NUCLEOTIDE SEQUENCE [LARGE SCALE GENOMIC DNA]</scope>
</reference>
<proteinExistence type="predicted"/>
<evidence type="ECO:0000313" key="3">
    <source>
        <dbReference type="Proteomes" id="UP000836841"/>
    </source>
</evidence>
<protein>
    <recommendedName>
        <fullName evidence="1">F-box domain-containing protein</fullName>
    </recommendedName>
</protein>
<dbReference type="SUPFAM" id="SSF81383">
    <property type="entry name" value="F-box domain"/>
    <property type="match status" value="1"/>
</dbReference>
<dbReference type="SUPFAM" id="SSF50965">
    <property type="entry name" value="Galactose oxidase, central domain"/>
    <property type="match status" value="1"/>
</dbReference>
<dbReference type="Gene3D" id="2.120.10.80">
    <property type="entry name" value="Kelch-type beta propeller"/>
    <property type="match status" value="1"/>
</dbReference>
<gene>
    <name evidence="2" type="ORF">TAV2_LOCUS3216</name>
</gene>
<dbReference type="InterPro" id="IPR036047">
    <property type="entry name" value="F-box-like_dom_sf"/>
</dbReference>
<dbReference type="Proteomes" id="UP000836841">
    <property type="component" value="Chromosome 1"/>
</dbReference>
<dbReference type="AlphaFoldDB" id="A0AAU9RCC2"/>
<keyword evidence="3" id="KW-1185">Reference proteome</keyword>
<dbReference type="InterPro" id="IPR017451">
    <property type="entry name" value="F-box-assoc_interact_dom"/>
</dbReference>
<dbReference type="PROSITE" id="PS50181">
    <property type="entry name" value="FBOX"/>
    <property type="match status" value="1"/>
</dbReference>
<evidence type="ECO:0000313" key="2">
    <source>
        <dbReference type="EMBL" id="CAH2038273.1"/>
    </source>
</evidence>
<dbReference type="SMART" id="SM00256">
    <property type="entry name" value="FBOX"/>
    <property type="match status" value="1"/>
</dbReference>
<organism evidence="2 3">
    <name type="scientific">Thlaspi arvense</name>
    <name type="common">Field penny-cress</name>
    <dbReference type="NCBI Taxonomy" id="13288"/>
    <lineage>
        <taxon>Eukaryota</taxon>
        <taxon>Viridiplantae</taxon>
        <taxon>Streptophyta</taxon>
        <taxon>Embryophyta</taxon>
        <taxon>Tracheophyta</taxon>
        <taxon>Spermatophyta</taxon>
        <taxon>Magnoliopsida</taxon>
        <taxon>eudicotyledons</taxon>
        <taxon>Gunneridae</taxon>
        <taxon>Pentapetalae</taxon>
        <taxon>rosids</taxon>
        <taxon>malvids</taxon>
        <taxon>Brassicales</taxon>
        <taxon>Brassicaceae</taxon>
        <taxon>Thlaspideae</taxon>
        <taxon>Thlaspi</taxon>
    </lineage>
</organism>
<dbReference type="InterPro" id="IPR015915">
    <property type="entry name" value="Kelch-typ_b-propeller"/>
</dbReference>
<dbReference type="Pfam" id="PF00646">
    <property type="entry name" value="F-box"/>
    <property type="match status" value="1"/>
</dbReference>
<evidence type="ECO:0000259" key="1">
    <source>
        <dbReference type="PROSITE" id="PS50181"/>
    </source>
</evidence>
<accession>A0AAU9RCC2</accession>
<dbReference type="InterPro" id="IPR006527">
    <property type="entry name" value="F-box-assoc_dom_typ1"/>
</dbReference>
<dbReference type="Pfam" id="PF07734">
    <property type="entry name" value="FBA_1"/>
    <property type="match status" value="1"/>
</dbReference>
<dbReference type="InterPro" id="IPR011043">
    <property type="entry name" value="Gal_Oxase/kelch_b-propeller"/>
</dbReference>
<dbReference type="PANTHER" id="PTHR31672:SF13">
    <property type="entry name" value="F-BOX PROTEIN CPR30-LIKE"/>
    <property type="match status" value="1"/>
</dbReference>